<dbReference type="RefSeq" id="WP_188740064.1">
    <property type="nucleotide sequence ID" value="NZ_BMII01000024.1"/>
</dbReference>
<evidence type="ECO:0000313" key="12">
    <source>
        <dbReference type="Proteomes" id="UP000617555"/>
    </source>
</evidence>
<accession>A0ABQ1JGS3</accession>
<dbReference type="Pfam" id="PF20465">
    <property type="entry name" value="MmeI_hel"/>
    <property type="match status" value="1"/>
</dbReference>
<dbReference type="InterPro" id="IPR050953">
    <property type="entry name" value="N4_N6_ade-DNA_methylase"/>
</dbReference>
<dbReference type="SUPFAM" id="SSF53335">
    <property type="entry name" value="S-adenosyl-L-methionine-dependent methyltransferases"/>
    <property type="match status" value="1"/>
</dbReference>
<name>A0ABQ1JGS3_9GAMM</name>
<keyword evidence="4" id="KW-0949">S-adenosyl-L-methionine</keyword>
<dbReference type="InterPro" id="IPR046816">
    <property type="entry name" value="MmeI_Mtase"/>
</dbReference>
<organism evidence="11 12">
    <name type="scientific">Shewanella inventionis</name>
    <dbReference type="NCBI Taxonomy" id="1738770"/>
    <lineage>
        <taxon>Bacteria</taxon>
        <taxon>Pseudomonadati</taxon>
        <taxon>Pseudomonadota</taxon>
        <taxon>Gammaproteobacteria</taxon>
        <taxon>Alteromonadales</taxon>
        <taxon>Shewanellaceae</taxon>
        <taxon>Shewanella</taxon>
    </lineage>
</organism>
<dbReference type="EC" id="2.1.1.72" evidence="1"/>
<comment type="catalytic activity">
    <reaction evidence="5">
        <text>a 2'-deoxyadenosine in DNA + S-adenosyl-L-methionine = an N(6)-methyl-2'-deoxyadenosine in DNA + S-adenosyl-L-homocysteine + H(+)</text>
        <dbReference type="Rhea" id="RHEA:15197"/>
        <dbReference type="Rhea" id="RHEA-COMP:12418"/>
        <dbReference type="Rhea" id="RHEA-COMP:12419"/>
        <dbReference type="ChEBI" id="CHEBI:15378"/>
        <dbReference type="ChEBI" id="CHEBI:57856"/>
        <dbReference type="ChEBI" id="CHEBI:59789"/>
        <dbReference type="ChEBI" id="CHEBI:90615"/>
        <dbReference type="ChEBI" id="CHEBI:90616"/>
        <dbReference type="EC" id="2.1.1.72"/>
    </reaction>
</comment>
<evidence type="ECO:0000256" key="1">
    <source>
        <dbReference type="ARBA" id="ARBA00011900"/>
    </source>
</evidence>
<gene>
    <name evidence="11" type="ORF">GCM10011607_28880</name>
</gene>
<feature type="domain" description="MmeI-like target recognition" evidence="8">
    <location>
        <begin position="610"/>
        <end position="812"/>
    </location>
</feature>
<dbReference type="Pfam" id="PF20466">
    <property type="entry name" value="MmeI_TRD"/>
    <property type="match status" value="1"/>
</dbReference>
<feature type="domain" description="MmeI-like DNA-methyltransferase" evidence="10">
    <location>
        <begin position="329"/>
        <end position="590"/>
    </location>
</feature>
<dbReference type="InterPro" id="IPR046817">
    <property type="entry name" value="MmeI_N"/>
</dbReference>
<dbReference type="PANTHER" id="PTHR33841">
    <property type="entry name" value="DNA METHYLTRANSFERASE YEEA-RELATED"/>
    <property type="match status" value="1"/>
</dbReference>
<dbReference type="InterPro" id="IPR002052">
    <property type="entry name" value="DNA_methylase_N6_adenine_CS"/>
</dbReference>
<reference evidence="12" key="1">
    <citation type="journal article" date="2019" name="Int. J. Syst. Evol. Microbiol.">
        <title>The Global Catalogue of Microorganisms (GCM) 10K type strain sequencing project: providing services to taxonomists for standard genome sequencing and annotation.</title>
        <authorList>
            <consortium name="The Broad Institute Genomics Platform"/>
            <consortium name="The Broad Institute Genome Sequencing Center for Infectious Disease"/>
            <person name="Wu L."/>
            <person name="Ma J."/>
        </authorList>
    </citation>
    <scope>NUCLEOTIDE SEQUENCE [LARGE SCALE GENOMIC DNA]</scope>
    <source>
        <strain evidence="12">CGMCC 1.15339</strain>
    </source>
</reference>
<feature type="domain" description="MmeI-like N-terminal" evidence="6">
    <location>
        <begin position="52"/>
        <end position="162"/>
    </location>
</feature>
<evidence type="ECO:0000256" key="4">
    <source>
        <dbReference type="ARBA" id="ARBA00022691"/>
    </source>
</evidence>
<dbReference type="InterPro" id="IPR029063">
    <property type="entry name" value="SAM-dependent_MTases_sf"/>
</dbReference>
<dbReference type="PROSITE" id="PS00092">
    <property type="entry name" value="N6_MTASE"/>
    <property type="match status" value="1"/>
</dbReference>
<evidence type="ECO:0000259" key="7">
    <source>
        <dbReference type="Pfam" id="PF20465"/>
    </source>
</evidence>
<dbReference type="InterPro" id="IPR046818">
    <property type="entry name" value="MmeI_C"/>
</dbReference>
<feature type="domain" description="MmeI-like helicase spacer" evidence="7">
    <location>
        <begin position="174"/>
        <end position="251"/>
    </location>
</feature>
<sequence>MTSKLNILDIEQGLELLANRNVSPLEFGLELLLFFSSANTVKRITTTKTSLSDLPDGTLWKEKFHYAPSAPGDADATLTKLKQSQQSNKGKVRLLITFDGKTVLIFDRKYDELTQTTLSGLKNEPQIFLPLIGEEGFRQSDESKVDIKATAKLAKLYDAIIEHSGQWLIGDKRHLMNNFMTQLIFCLFAEDTGIFPVGIFTRTLNNRSGREGQDATSVIETIFNVLDKPQDQRGDVPGWLADFPYVNGGLFSGAAHVPPLSPKAYRYLLEAASLDWKYVNPDILGSSIQAIVDPELRGDLGMHYTSVPNILKILDPLFLDDLRQQLFNARHSKKKIDEFLVRLSKVVVFDGSAGSGNFLVIAYRELRKLELQALDAFRDLNQGASMSFGFTSVVSLNQFYGIEYADFAAETAKLALWIAEYQQNARFAAAFGTSIPALPLRDSGNILCGNALRQDWSKFCPIKDGYEYYIVGNPPYLGSSKMGKEQKQDMELVFKGQSTTFKTLDYVCAWFLKAAEYCQGKNASFALVATNSIVQGGHVPLLWPLIFDMGMEIGFAYTSFKWKNNASNNAGVTCVIVGVRNVASKPKFIFTNENKLLSKNINGYLLDSVNVDVCKSTLPMFNLPPMDRGSSPIDGGGLILSADEANKIRLENPNLSQLIKKYVGSNELINGLERYCLWIDEDNLQLALSSDFIAARLEQVKLMRNASSKQQTIDLASSPHKFGEIRQYNSKLTIVIPRVSSESREYLPVDVLTQGEIISDRNFGIYDGPLWAMAIIASKMHHVWIATVCVRLEERFSYSNTIGWNTFPIPDLTEDQKEQLNQSARAVILKREEYYPKSIADLYDPKKMPQDLLQVHDANDRLVDSLYREKPFADQNERLSHLFELYIQRTQGKS</sequence>
<evidence type="ECO:0000256" key="2">
    <source>
        <dbReference type="ARBA" id="ARBA00022603"/>
    </source>
</evidence>
<evidence type="ECO:0000259" key="9">
    <source>
        <dbReference type="Pfam" id="PF20467"/>
    </source>
</evidence>
<dbReference type="Pfam" id="PF20473">
    <property type="entry name" value="MmeI_Mtase"/>
    <property type="match status" value="1"/>
</dbReference>
<keyword evidence="12" id="KW-1185">Reference proteome</keyword>
<evidence type="ECO:0000313" key="11">
    <source>
        <dbReference type="EMBL" id="GGB66478.1"/>
    </source>
</evidence>
<dbReference type="Pfam" id="PF20467">
    <property type="entry name" value="MmeI_C"/>
    <property type="match status" value="1"/>
</dbReference>
<feature type="domain" description="MmeI-like C-terminal" evidence="9">
    <location>
        <begin position="814"/>
        <end position="890"/>
    </location>
</feature>
<evidence type="ECO:0000256" key="3">
    <source>
        <dbReference type="ARBA" id="ARBA00022679"/>
    </source>
</evidence>
<evidence type="ECO:0000259" key="8">
    <source>
        <dbReference type="Pfam" id="PF20466"/>
    </source>
</evidence>
<proteinExistence type="predicted"/>
<dbReference type="Pfam" id="PF20464">
    <property type="entry name" value="MmeI_N"/>
    <property type="match status" value="1"/>
</dbReference>
<keyword evidence="3" id="KW-0808">Transferase</keyword>
<dbReference type="Gene3D" id="3.40.50.150">
    <property type="entry name" value="Vaccinia Virus protein VP39"/>
    <property type="match status" value="1"/>
</dbReference>
<evidence type="ECO:0000259" key="10">
    <source>
        <dbReference type="Pfam" id="PF20473"/>
    </source>
</evidence>
<evidence type="ECO:0000256" key="5">
    <source>
        <dbReference type="ARBA" id="ARBA00047942"/>
    </source>
</evidence>
<dbReference type="InterPro" id="IPR046819">
    <property type="entry name" value="MmeI_hel"/>
</dbReference>
<evidence type="ECO:0000259" key="6">
    <source>
        <dbReference type="Pfam" id="PF20464"/>
    </source>
</evidence>
<dbReference type="InterPro" id="IPR046820">
    <property type="entry name" value="MmeI_TRD"/>
</dbReference>
<dbReference type="PANTHER" id="PTHR33841:SF1">
    <property type="entry name" value="DNA METHYLTRANSFERASE A"/>
    <property type="match status" value="1"/>
</dbReference>
<comment type="caution">
    <text evidence="11">The sequence shown here is derived from an EMBL/GenBank/DDBJ whole genome shotgun (WGS) entry which is preliminary data.</text>
</comment>
<dbReference type="Proteomes" id="UP000617555">
    <property type="component" value="Unassembled WGS sequence"/>
</dbReference>
<dbReference type="EMBL" id="BMII01000024">
    <property type="protein sequence ID" value="GGB66478.1"/>
    <property type="molecule type" value="Genomic_DNA"/>
</dbReference>
<keyword evidence="2" id="KW-0489">Methyltransferase</keyword>
<protein>
    <recommendedName>
        <fullName evidence="1">site-specific DNA-methyltransferase (adenine-specific)</fullName>
        <ecNumber evidence="1">2.1.1.72</ecNumber>
    </recommendedName>
</protein>